<dbReference type="SUPFAM" id="SSF82895">
    <property type="entry name" value="TSP-1 type 1 repeat"/>
    <property type="match status" value="1"/>
</dbReference>
<dbReference type="GO" id="GO:0031012">
    <property type="term" value="C:extracellular matrix"/>
    <property type="evidence" value="ECO:0007669"/>
    <property type="project" value="TreeGrafter"/>
</dbReference>
<dbReference type="PANTHER" id="PTHR11348:SF17">
    <property type="entry name" value="CCN"/>
    <property type="match status" value="1"/>
</dbReference>
<dbReference type="GO" id="GO:0007165">
    <property type="term" value="P:signal transduction"/>
    <property type="evidence" value="ECO:0007669"/>
    <property type="project" value="InterPro"/>
</dbReference>
<proteinExistence type="predicted"/>
<dbReference type="GO" id="GO:0005615">
    <property type="term" value="C:extracellular space"/>
    <property type="evidence" value="ECO:0007669"/>
    <property type="project" value="TreeGrafter"/>
</dbReference>
<keyword evidence="1 2" id="KW-0732">Signal</keyword>
<reference evidence="4" key="1">
    <citation type="journal article" date="2023" name="IScience">
        <title>Live-bearing cockroach genome reveals convergent evolutionary mechanisms linked to viviparity in insects and beyond.</title>
        <authorList>
            <person name="Fouks B."/>
            <person name="Harrison M.C."/>
            <person name="Mikhailova A.A."/>
            <person name="Marchal E."/>
            <person name="English S."/>
            <person name="Carruthers M."/>
            <person name="Jennings E.C."/>
            <person name="Chiamaka E.L."/>
            <person name="Frigard R.A."/>
            <person name="Pippel M."/>
            <person name="Attardo G.M."/>
            <person name="Benoit J.B."/>
            <person name="Bornberg-Bauer E."/>
            <person name="Tobe S.S."/>
        </authorList>
    </citation>
    <scope>NUCLEOTIDE SEQUENCE</scope>
    <source>
        <strain evidence="4">Stay&amp;Tobe</strain>
    </source>
</reference>
<dbReference type="GO" id="GO:0005178">
    <property type="term" value="F:integrin binding"/>
    <property type="evidence" value="ECO:0007669"/>
    <property type="project" value="TreeGrafter"/>
</dbReference>
<dbReference type="Gene3D" id="2.20.100.10">
    <property type="entry name" value="Thrombospondin type-1 (TSP1) repeat"/>
    <property type="match status" value="1"/>
</dbReference>
<gene>
    <name evidence="4" type="ORF">L9F63_002952</name>
</gene>
<dbReference type="AlphaFoldDB" id="A0AAD8ECZ4"/>
<keyword evidence="5" id="KW-1185">Reference proteome</keyword>
<reference evidence="4" key="2">
    <citation type="submission" date="2023-05" db="EMBL/GenBank/DDBJ databases">
        <authorList>
            <person name="Fouks B."/>
        </authorList>
    </citation>
    <scope>NUCLEOTIDE SEQUENCE</scope>
    <source>
        <strain evidence="4">Stay&amp;Tobe</strain>
        <tissue evidence="4">Testes</tissue>
    </source>
</reference>
<dbReference type="EMBL" id="JASPKZ010007289">
    <property type="protein sequence ID" value="KAJ9585252.1"/>
    <property type="molecule type" value="Genomic_DNA"/>
</dbReference>
<protein>
    <recommendedName>
        <fullName evidence="3">CCN TSP1 domain-containing protein</fullName>
    </recommendedName>
</protein>
<dbReference type="PROSITE" id="PS50092">
    <property type="entry name" value="TSP1"/>
    <property type="match status" value="1"/>
</dbReference>
<dbReference type="InterPro" id="IPR043973">
    <property type="entry name" value="TSP1_CCN"/>
</dbReference>
<dbReference type="Proteomes" id="UP001233999">
    <property type="component" value="Unassembled WGS sequence"/>
</dbReference>
<dbReference type="Pfam" id="PF19035">
    <property type="entry name" value="TSP1_CCN"/>
    <property type="match status" value="1"/>
</dbReference>
<comment type="caution">
    <text evidence="4">The sequence shown here is derived from an EMBL/GenBank/DDBJ whole genome shotgun (WGS) entry which is preliminary data.</text>
</comment>
<sequence>WNLCLCIAVSSRIHFTASESAQHPPDCRQEYSQWSSCSSPCGVGLSHRVSNLNTQCLPANETRLCQLRSCDTVASPHEHAKHHHVR</sequence>
<evidence type="ECO:0000256" key="1">
    <source>
        <dbReference type="ARBA" id="ARBA00022729"/>
    </source>
</evidence>
<dbReference type="InterPro" id="IPR000884">
    <property type="entry name" value="TSP1_rpt"/>
</dbReference>
<feature type="signal peptide" evidence="2">
    <location>
        <begin position="1"/>
        <end position="18"/>
    </location>
</feature>
<feature type="chain" id="PRO_5042206540" description="CCN TSP1 domain-containing protein" evidence="2">
    <location>
        <begin position="19"/>
        <end position="86"/>
    </location>
</feature>
<feature type="non-terminal residue" evidence="4">
    <location>
        <position position="86"/>
    </location>
</feature>
<evidence type="ECO:0000259" key="3">
    <source>
        <dbReference type="Pfam" id="PF19035"/>
    </source>
</evidence>
<dbReference type="SMART" id="SM00209">
    <property type="entry name" value="TSP1"/>
    <property type="match status" value="1"/>
</dbReference>
<evidence type="ECO:0000313" key="5">
    <source>
        <dbReference type="Proteomes" id="UP001233999"/>
    </source>
</evidence>
<dbReference type="InterPro" id="IPR036383">
    <property type="entry name" value="TSP1_rpt_sf"/>
</dbReference>
<feature type="domain" description="CCN TSP1" evidence="3">
    <location>
        <begin position="27"/>
        <end position="70"/>
    </location>
</feature>
<dbReference type="InterPro" id="IPR050941">
    <property type="entry name" value="CCN"/>
</dbReference>
<name>A0AAD8ECZ4_DIPPU</name>
<feature type="non-terminal residue" evidence="4">
    <location>
        <position position="1"/>
    </location>
</feature>
<dbReference type="GO" id="GO:0008201">
    <property type="term" value="F:heparin binding"/>
    <property type="evidence" value="ECO:0007669"/>
    <property type="project" value="TreeGrafter"/>
</dbReference>
<accession>A0AAD8ECZ4</accession>
<evidence type="ECO:0000256" key="2">
    <source>
        <dbReference type="SAM" id="SignalP"/>
    </source>
</evidence>
<dbReference type="PANTHER" id="PTHR11348">
    <property type="entry name" value="CONNECTIVE TISSUE GROWTH FACTOR-RELATED"/>
    <property type="match status" value="1"/>
</dbReference>
<evidence type="ECO:0000313" key="4">
    <source>
        <dbReference type="EMBL" id="KAJ9585252.1"/>
    </source>
</evidence>
<dbReference type="GO" id="GO:0007155">
    <property type="term" value="P:cell adhesion"/>
    <property type="evidence" value="ECO:0007669"/>
    <property type="project" value="TreeGrafter"/>
</dbReference>
<dbReference type="GO" id="GO:0045597">
    <property type="term" value="P:positive regulation of cell differentiation"/>
    <property type="evidence" value="ECO:0007669"/>
    <property type="project" value="TreeGrafter"/>
</dbReference>
<organism evidence="4 5">
    <name type="scientific">Diploptera punctata</name>
    <name type="common">Pacific beetle cockroach</name>
    <dbReference type="NCBI Taxonomy" id="6984"/>
    <lineage>
        <taxon>Eukaryota</taxon>
        <taxon>Metazoa</taxon>
        <taxon>Ecdysozoa</taxon>
        <taxon>Arthropoda</taxon>
        <taxon>Hexapoda</taxon>
        <taxon>Insecta</taxon>
        <taxon>Pterygota</taxon>
        <taxon>Neoptera</taxon>
        <taxon>Polyneoptera</taxon>
        <taxon>Dictyoptera</taxon>
        <taxon>Blattodea</taxon>
        <taxon>Blaberoidea</taxon>
        <taxon>Blaberidae</taxon>
        <taxon>Diplopterinae</taxon>
        <taxon>Diploptera</taxon>
    </lineage>
</organism>